<keyword evidence="3" id="KW-1185">Reference proteome</keyword>
<keyword evidence="1" id="KW-0472">Membrane</keyword>
<reference evidence="2 3" key="1">
    <citation type="submission" date="2014-04" db="EMBL/GenBank/DDBJ databases">
        <title>Evolutionary Origins and Diversification of the Mycorrhizal Mutualists.</title>
        <authorList>
            <consortium name="DOE Joint Genome Institute"/>
            <consortium name="Mycorrhizal Genomics Consortium"/>
            <person name="Kohler A."/>
            <person name="Kuo A."/>
            <person name="Nagy L.G."/>
            <person name="Floudas D."/>
            <person name="Copeland A."/>
            <person name="Barry K.W."/>
            <person name="Cichocki N."/>
            <person name="Veneault-Fourrey C."/>
            <person name="LaButti K."/>
            <person name="Lindquist E.A."/>
            <person name="Lipzen A."/>
            <person name="Lundell T."/>
            <person name="Morin E."/>
            <person name="Murat C."/>
            <person name="Riley R."/>
            <person name="Ohm R."/>
            <person name="Sun H."/>
            <person name="Tunlid A."/>
            <person name="Henrissat B."/>
            <person name="Grigoriev I.V."/>
            <person name="Hibbett D.S."/>
            <person name="Martin F."/>
        </authorList>
    </citation>
    <scope>NUCLEOTIDE SEQUENCE [LARGE SCALE GENOMIC DNA]</scope>
    <source>
        <strain evidence="2 3">Koide BX008</strain>
    </source>
</reference>
<dbReference type="InParanoid" id="A0A0C2X6G9"/>
<evidence type="ECO:0000313" key="3">
    <source>
        <dbReference type="Proteomes" id="UP000054549"/>
    </source>
</evidence>
<organism evidence="2 3">
    <name type="scientific">Amanita muscaria (strain Koide BX008)</name>
    <dbReference type="NCBI Taxonomy" id="946122"/>
    <lineage>
        <taxon>Eukaryota</taxon>
        <taxon>Fungi</taxon>
        <taxon>Dikarya</taxon>
        <taxon>Basidiomycota</taxon>
        <taxon>Agaricomycotina</taxon>
        <taxon>Agaricomycetes</taxon>
        <taxon>Agaricomycetidae</taxon>
        <taxon>Agaricales</taxon>
        <taxon>Pluteineae</taxon>
        <taxon>Amanitaceae</taxon>
        <taxon>Amanita</taxon>
    </lineage>
</organism>
<proteinExistence type="predicted"/>
<dbReference type="Proteomes" id="UP000054549">
    <property type="component" value="Unassembled WGS sequence"/>
</dbReference>
<evidence type="ECO:0000256" key="1">
    <source>
        <dbReference type="SAM" id="Phobius"/>
    </source>
</evidence>
<dbReference type="EMBL" id="KN818246">
    <property type="protein sequence ID" value="KIL64881.1"/>
    <property type="molecule type" value="Genomic_DNA"/>
</dbReference>
<name>A0A0C2X6G9_AMAMK</name>
<feature type="transmembrane region" description="Helical" evidence="1">
    <location>
        <begin position="61"/>
        <end position="94"/>
    </location>
</feature>
<gene>
    <name evidence="2" type="ORF">M378DRAFT_566898</name>
</gene>
<evidence type="ECO:0000313" key="2">
    <source>
        <dbReference type="EMBL" id="KIL64881.1"/>
    </source>
</evidence>
<sequence length="139" mass="15132">MRQHPAPPCPKFEKASHLCLKGHGKDKYSGIYTIRKTSLPPRAGLLLAHFPTRSPEPVSSALISILTILSNTIIITMRFFVALVSVLSIAGLALGAPVKETVVNAMQEGKVPKIQPKAWGSKKQPKVISGLYLVLQQMH</sequence>
<dbReference type="AlphaFoldDB" id="A0A0C2X6G9"/>
<keyword evidence="1" id="KW-1133">Transmembrane helix</keyword>
<accession>A0A0C2X6G9</accession>
<keyword evidence="1" id="KW-0812">Transmembrane</keyword>
<protein>
    <submittedName>
        <fullName evidence="2">Uncharacterized protein</fullName>
    </submittedName>
</protein>
<dbReference type="HOGENOM" id="CLU_1844586_0_0_1"/>